<keyword evidence="5" id="KW-0804">Transcription</keyword>
<dbReference type="PROSITE" id="PS50931">
    <property type="entry name" value="HTH_LYSR"/>
    <property type="match status" value="1"/>
</dbReference>
<dbReference type="OrthoDB" id="3176554at2"/>
<keyword evidence="8" id="KW-1185">Reference proteome</keyword>
<dbReference type="PRINTS" id="PR00039">
    <property type="entry name" value="HTHLYSR"/>
</dbReference>
<evidence type="ECO:0000256" key="1">
    <source>
        <dbReference type="ARBA" id="ARBA00009437"/>
    </source>
</evidence>
<dbReference type="InterPro" id="IPR036388">
    <property type="entry name" value="WH-like_DNA-bd_sf"/>
</dbReference>
<protein>
    <submittedName>
        <fullName evidence="7">DNA-binding transcriptional regulator, LysR family</fullName>
    </submittedName>
</protein>
<dbReference type="GO" id="GO:0003700">
    <property type="term" value="F:DNA-binding transcription factor activity"/>
    <property type="evidence" value="ECO:0007669"/>
    <property type="project" value="InterPro"/>
</dbReference>
<feature type="domain" description="HTH lysR-type" evidence="6">
    <location>
        <begin position="1"/>
        <end position="58"/>
    </location>
</feature>
<evidence type="ECO:0000256" key="5">
    <source>
        <dbReference type="ARBA" id="ARBA00023163"/>
    </source>
</evidence>
<dbReference type="Pfam" id="PF03466">
    <property type="entry name" value="LysR_substrate"/>
    <property type="match status" value="1"/>
</dbReference>
<dbReference type="FunFam" id="1.10.10.10:FF:000001">
    <property type="entry name" value="LysR family transcriptional regulator"/>
    <property type="match status" value="1"/>
</dbReference>
<evidence type="ECO:0000256" key="4">
    <source>
        <dbReference type="ARBA" id="ARBA00023159"/>
    </source>
</evidence>
<comment type="similarity">
    <text evidence="1">Belongs to the LysR transcriptional regulatory family.</text>
</comment>
<dbReference type="GO" id="GO:0032993">
    <property type="term" value="C:protein-DNA complex"/>
    <property type="evidence" value="ECO:0007669"/>
    <property type="project" value="TreeGrafter"/>
</dbReference>
<gene>
    <name evidence="7" type="ORF">SAMN05421642_12163</name>
</gene>
<dbReference type="SUPFAM" id="SSF53850">
    <property type="entry name" value="Periplasmic binding protein-like II"/>
    <property type="match status" value="1"/>
</dbReference>
<dbReference type="GO" id="GO:0003677">
    <property type="term" value="F:DNA binding"/>
    <property type="evidence" value="ECO:0007669"/>
    <property type="project" value="UniProtKB-KW"/>
</dbReference>
<dbReference type="PANTHER" id="PTHR30346:SF28">
    <property type="entry name" value="HTH-TYPE TRANSCRIPTIONAL REGULATOR CYNR"/>
    <property type="match status" value="1"/>
</dbReference>
<keyword evidence="3 7" id="KW-0238">DNA-binding</keyword>
<dbReference type="InterPro" id="IPR000847">
    <property type="entry name" value="LysR_HTH_N"/>
</dbReference>
<reference evidence="8" key="1">
    <citation type="submission" date="2017-06" db="EMBL/GenBank/DDBJ databases">
        <authorList>
            <person name="Varghese N."/>
            <person name="Submissions S."/>
        </authorList>
    </citation>
    <scope>NUCLEOTIDE SEQUENCE [LARGE SCALE GENOMIC DNA]</scope>
    <source>
        <strain evidence="8">JCM 23211</strain>
    </source>
</reference>
<dbReference type="InterPro" id="IPR036390">
    <property type="entry name" value="WH_DNA-bd_sf"/>
</dbReference>
<dbReference type="Pfam" id="PF00126">
    <property type="entry name" value="HTH_1"/>
    <property type="match status" value="1"/>
</dbReference>
<dbReference type="Proteomes" id="UP000198327">
    <property type="component" value="Unassembled WGS sequence"/>
</dbReference>
<evidence type="ECO:0000313" key="7">
    <source>
        <dbReference type="EMBL" id="SNT45378.1"/>
    </source>
</evidence>
<sequence>MELRHLHHFVAVAETRHFGQAAKRLYLAQPALSQSVRQLETELGVTLLARTTRQVSLTPAGEFFYREATRILETLDETVRGVRRITDGRLGLVRIGFTGTAAYDKLPSISRAVKQRLPGIALEVHGDLLTPAQVDGLRSEHLDLAVLRPPVAGDDLVVRTISTESLVLALPSDHRLADQPALEILDITYEDFVMYSDSHSAVNDAVVSSCRAAGFTPRREHEAPDTSVLLALVSAGLGIALVPESVRALKLDGVVFRDISGATTIDLALAWRRDHSSALVESLVQALEDADILPPLEKTTLKDIS</sequence>
<dbReference type="CDD" id="cd08414">
    <property type="entry name" value="PBP2_LTTR_aromatics_like"/>
    <property type="match status" value="1"/>
</dbReference>
<dbReference type="Gene3D" id="1.10.10.10">
    <property type="entry name" value="Winged helix-like DNA-binding domain superfamily/Winged helix DNA-binding domain"/>
    <property type="match status" value="1"/>
</dbReference>
<keyword evidence="2" id="KW-0805">Transcription regulation</keyword>
<evidence type="ECO:0000256" key="3">
    <source>
        <dbReference type="ARBA" id="ARBA00023125"/>
    </source>
</evidence>
<dbReference type="PANTHER" id="PTHR30346">
    <property type="entry name" value="TRANSCRIPTIONAL DUAL REGULATOR HCAR-RELATED"/>
    <property type="match status" value="1"/>
</dbReference>
<keyword evidence="4" id="KW-0010">Activator</keyword>
<accession>A0A239MTT0</accession>
<dbReference type="EMBL" id="FZOW01000021">
    <property type="protein sequence ID" value="SNT45378.1"/>
    <property type="molecule type" value="Genomic_DNA"/>
</dbReference>
<dbReference type="SUPFAM" id="SSF46785">
    <property type="entry name" value="Winged helix' DNA-binding domain"/>
    <property type="match status" value="1"/>
</dbReference>
<dbReference type="InterPro" id="IPR005119">
    <property type="entry name" value="LysR_subst-bd"/>
</dbReference>
<evidence type="ECO:0000313" key="8">
    <source>
        <dbReference type="Proteomes" id="UP000198327"/>
    </source>
</evidence>
<proteinExistence type="inferred from homology"/>
<dbReference type="Gene3D" id="3.40.190.10">
    <property type="entry name" value="Periplasmic binding protein-like II"/>
    <property type="match status" value="2"/>
</dbReference>
<dbReference type="RefSeq" id="WP_089251605.1">
    <property type="nucleotide sequence ID" value="NZ_FZOW01000021.1"/>
</dbReference>
<evidence type="ECO:0000259" key="6">
    <source>
        <dbReference type="PROSITE" id="PS50931"/>
    </source>
</evidence>
<organism evidence="7 8">
    <name type="scientific">Rhodococcoides kyotonense</name>
    <dbReference type="NCBI Taxonomy" id="398843"/>
    <lineage>
        <taxon>Bacteria</taxon>
        <taxon>Bacillati</taxon>
        <taxon>Actinomycetota</taxon>
        <taxon>Actinomycetes</taxon>
        <taxon>Mycobacteriales</taxon>
        <taxon>Nocardiaceae</taxon>
        <taxon>Rhodococcoides</taxon>
    </lineage>
</organism>
<evidence type="ECO:0000256" key="2">
    <source>
        <dbReference type="ARBA" id="ARBA00023015"/>
    </source>
</evidence>
<name>A0A239MTT0_9NOCA</name>
<dbReference type="AlphaFoldDB" id="A0A239MTT0"/>